<dbReference type="STRING" id="354355.SAMN05660816_01257"/>
<dbReference type="Pfam" id="PF12305">
    <property type="entry name" value="DUF3630"/>
    <property type="match status" value="1"/>
</dbReference>
<dbReference type="InterPro" id="IPR022080">
    <property type="entry name" value="DUF3630"/>
</dbReference>
<keyword evidence="2" id="KW-1185">Reference proteome</keyword>
<comment type="caution">
    <text evidence="1">The sequence shown here is derived from an EMBL/GenBank/DDBJ whole genome shotgun (WGS) entry which is preliminary data.</text>
</comment>
<dbReference type="Proteomes" id="UP000192610">
    <property type="component" value="Unassembled WGS sequence"/>
</dbReference>
<organism evidence="1 2">
    <name type="scientific">Niastella yeongjuensis</name>
    <dbReference type="NCBI Taxonomy" id="354355"/>
    <lineage>
        <taxon>Bacteria</taxon>
        <taxon>Pseudomonadati</taxon>
        <taxon>Bacteroidota</taxon>
        <taxon>Chitinophagia</taxon>
        <taxon>Chitinophagales</taxon>
        <taxon>Chitinophagaceae</taxon>
        <taxon>Niastella</taxon>
    </lineage>
</organism>
<name>A0A1V9ELS7_9BACT</name>
<gene>
    <name evidence="1" type="ORF">A4H97_06150</name>
</gene>
<accession>A0A1V9ELS7</accession>
<protein>
    <recommendedName>
        <fullName evidence="3">DUF3630 domain-containing protein</fullName>
    </recommendedName>
</protein>
<reference evidence="2" key="1">
    <citation type="submission" date="2016-04" db="EMBL/GenBank/DDBJ databases">
        <authorList>
            <person name="Chen L."/>
            <person name="Zhuang W."/>
            <person name="Wang G."/>
        </authorList>
    </citation>
    <scope>NUCLEOTIDE SEQUENCE [LARGE SCALE GENOMIC DNA]</scope>
    <source>
        <strain evidence="2">17621</strain>
    </source>
</reference>
<dbReference type="RefSeq" id="WP_081201100.1">
    <property type="nucleotide sequence ID" value="NZ_FOCZ01000002.1"/>
</dbReference>
<evidence type="ECO:0000313" key="2">
    <source>
        <dbReference type="Proteomes" id="UP000192610"/>
    </source>
</evidence>
<proteinExistence type="predicted"/>
<dbReference type="AlphaFoldDB" id="A0A1V9ELS7"/>
<dbReference type="OrthoDB" id="670775at2"/>
<evidence type="ECO:0000313" key="1">
    <source>
        <dbReference type="EMBL" id="OQP47093.1"/>
    </source>
</evidence>
<dbReference type="EMBL" id="LVXG01000023">
    <property type="protein sequence ID" value="OQP47093.1"/>
    <property type="molecule type" value="Genomic_DNA"/>
</dbReference>
<evidence type="ECO:0008006" key="3">
    <source>
        <dbReference type="Google" id="ProtNLM"/>
    </source>
</evidence>
<sequence length="112" mass="13232">MSLTLRTDNGFTEAIIDEDCGLKRFYEVANILLDELKIRFTNKQDDFDTLTWNFTYNKHLLTLYYNIYTGISIYPYKFKEAARKDNDAVIEVAKFLETKLLINKARKFINAE</sequence>